<evidence type="ECO:0000256" key="3">
    <source>
        <dbReference type="SAM" id="SignalP"/>
    </source>
</evidence>
<keyword evidence="2" id="KW-0812">Transmembrane</keyword>
<evidence type="ECO:0000256" key="1">
    <source>
        <dbReference type="SAM" id="Coils"/>
    </source>
</evidence>
<feature type="coiled-coil region" evidence="1">
    <location>
        <begin position="167"/>
        <end position="194"/>
    </location>
</feature>
<protein>
    <recommendedName>
        <fullName evidence="6">tRNA (Guanine-N1)-methyltransferase</fullName>
    </recommendedName>
</protein>
<keyword evidence="2" id="KW-1133">Transmembrane helix</keyword>
<keyword evidence="3" id="KW-0732">Signal</keyword>
<feature type="signal peptide" evidence="3">
    <location>
        <begin position="1"/>
        <end position="21"/>
    </location>
</feature>
<comment type="caution">
    <text evidence="4">The sequence shown here is derived from an EMBL/GenBank/DDBJ whole genome shotgun (WGS) entry which is preliminary data.</text>
</comment>
<proteinExistence type="predicted"/>
<evidence type="ECO:0000256" key="2">
    <source>
        <dbReference type="SAM" id="Phobius"/>
    </source>
</evidence>
<dbReference type="RefSeq" id="WP_349241468.1">
    <property type="nucleotide sequence ID" value="NZ_JAVTTO010000003.1"/>
</dbReference>
<keyword evidence="2" id="KW-0472">Membrane</keyword>
<keyword evidence="5" id="KW-1185">Reference proteome</keyword>
<name>A0ABU3LG96_9FLAO</name>
<dbReference type="Proteomes" id="UP001257277">
    <property type="component" value="Unassembled WGS sequence"/>
</dbReference>
<reference evidence="4 5" key="1">
    <citation type="submission" date="2023-09" db="EMBL/GenBank/DDBJ databases">
        <title>Novel taxa isolated from Blanes Bay.</title>
        <authorList>
            <person name="Rey-Velasco X."/>
            <person name="Lucena T."/>
        </authorList>
    </citation>
    <scope>NUCLEOTIDE SEQUENCE [LARGE SCALE GENOMIC DNA]</scope>
    <source>
        <strain evidence="4 5">S356</strain>
    </source>
</reference>
<accession>A0ABU3LG96</accession>
<keyword evidence="1" id="KW-0175">Coiled coil</keyword>
<feature type="transmembrane region" description="Helical" evidence="2">
    <location>
        <begin position="123"/>
        <end position="143"/>
    </location>
</feature>
<evidence type="ECO:0000313" key="4">
    <source>
        <dbReference type="EMBL" id="MDT7832209.1"/>
    </source>
</evidence>
<dbReference type="EMBL" id="JAVTTO010000003">
    <property type="protein sequence ID" value="MDT7832209.1"/>
    <property type="molecule type" value="Genomic_DNA"/>
</dbReference>
<gene>
    <name evidence="4" type="ORF">RQM59_07440</name>
</gene>
<organism evidence="4 5">
    <name type="scientific">Asprobacillus argus</name>
    <dbReference type="NCBI Taxonomy" id="3076534"/>
    <lineage>
        <taxon>Bacteria</taxon>
        <taxon>Pseudomonadati</taxon>
        <taxon>Bacteroidota</taxon>
        <taxon>Flavobacteriia</taxon>
        <taxon>Flavobacteriales</taxon>
        <taxon>Flavobacteriaceae</taxon>
        <taxon>Asprobacillus</taxon>
    </lineage>
</organism>
<evidence type="ECO:0000313" key="5">
    <source>
        <dbReference type="Proteomes" id="UP001257277"/>
    </source>
</evidence>
<evidence type="ECO:0008006" key="6">
    <source>
        <dbReference type="Google" id="ProtNLM"/>
    </source>
</evidence>
<sequence length="194" mass="22136">MKSKSTLTLFVTLLIAGVSFSQTQKDTLTINEQFDKIYRISTSYQEYKVIKKTRYQRLKNKVQDSISTLKNSVATKNRVIISQNDSLTASRKKVTDLSNNLATIQTEKDSISLLGITMSKSGYSILVWGIIAVLLASLLFFVYKFKSSNVDTVEAKNNLTEIEEEFAVHKKKSLEKEQKLRRQLQDEINKQRGV</sequence>
<feature type="chain" id="PRO_5046514944" description="tRNA (Guanine-N1)-methyltransferase" evidence="3">
    <location>
        <begin position="22"/>
        <end position="194"/>
    </location>
</feature>